<protein>
    <submittedName>
        <fullName evidence="1">Uncharacterized protein</fullName>
    </submittedName>
</protein>
<accession>A0A6A2XX34</accession>
<dbReference type="PANTHER" id="PTHR33384">
    <property type="entry name" value="EXPRESSED PROTEIN"/>
    <property type="match status" value="1"/>
</dbReference>
<dbReference type="EMBL" id="VEPZ02001692">
    <property type="protein sequence ID" value="KAE8663019.1"/>
    <property type="molecule type" value="Genomic_DNA"/>
</dbReference>
<evidence type="ECO:0000313" key="2">
    <source>
        <dbReference type="Proteomes" id="UP000436088"/>
    </source>
</evidence>
<dbReference type="AlphaFoldDB" id="A0A6A2XX34"/>
<proteinExistence type="predicted"/>
<dbReference type="Proteomes" id="UP000436088">
    <property type="component" value="Unassembled WGS sequence"/>
</dbReference>
<organism evidence="1 2">
    <name type="scientific">Hibiscus syriacus</name>
    <name type="common">Rose of Sharon</name>
    <dbReference type="NCBI Taxonomy" id="106335"/>
    <lineage>
        <taxon>Eukaryota</taxon>
        <taxon>Viridiplantae</taxon>
        <taxon>Streptophyta</taxon>
        <taxon>Embryophyta</taxon>
        <taxon>Tracheophyta</taxon>
        <taxon>Spermatophyta</taxon>
        <taxon>Magnoliopsida</taxon>
        <taxon>eudicotyledons</taxon>
        <taxon>Gunneridae</taxon>
        <taxon>Pentapetalae</taxon>
        <taxon>rosids</taxon>
        <taxon>malvids</taxon>
        <taxon>Malvales</taxon>
        <taxon>Malvaceae</taxon>
        <taxon>Malvoideae</taxon>
        <taxon>Hibiscus</taxon>
    </lineage>
</organism>
<dbReference type="PANTHER" id="PTHR33384:SF52">
    <property type="entry name" value="DUF3741 DOMAIN-CONTAINING PROTEIN"/>
    <property type="match status" value="1"/>
</dbReference>
<reference evidence="1" key="1">
    <citation type="submission" date="2019-09" db="EMBL/GenBank/DDBJ databases">
        <title>Draft genome information of white flower Hibiscus syriacus.</title>
        <authorList>
            <person name="Kim Y.-M."/>
        </authorList>
    </citation>
    <scope>NUCLEOTIDE SEQUENCE [LARGE SCALE GENOMIC DNA]</scope>
    <source>
        <strain evidence="1">YM2019G1</strain>
    </source>
</reference>
<evidence type="ECO:0000313" key="1">
    <source>
        <dbReference type="EMBL" id="KAE8663019.1"/>
    </source>
</evidence>
<gene>
    <name evidence="1" type="ORF">F3Y22_tig00113123pilonHSYRG00073</name>
</gene>
<comment type="caution">
    <text evidence="1">The sequence shown here is derived from an EMBL/GenBank/DDBJ whole genome shotgun (WGS) entry which is preliminary data.</text>
</comment>
<name>A0A6A2XX34_HIBSY</name>
<sequence length="128" mass="14227">MNPCNLQRNAAVSACEEIRGLISTSDGGPVVFPKPRLNRVLANNPVMPLRLHMSHQAEVNDLKAGAELLDIILKKQDMETEQSAPEVASSPPFLCGSPPSRAENQCTMLDLVMKNLHHCKFHRHRHTK</sequence>
<keyword evidence="2" id="KW-1185">Reference proteome</keyword>